<protein>
    <submittedName>
        <fullName evidence="3">DUF4255 domain-containing protein</fullName>
    </submittedName>
</protein>
<keyword evidence="4" id="KW-1185">Reference proteome</keyword>
<gene>
    <name evidence="3" type="ORF">E3O19_00360</name>
</gene>
<evidence type="ECO:0000259" key="2">
    <source>
        <dbReference type="Pfam" id="PF14065"/>
    </source>
</evidence>
<dbReference type="SUPFAM" id="SSF52540">
    <property type="entry name" value="P-loop containing nucleoside triphosphate hydrolases"/>
    <property type="match status" value="1"/>
</dbReference>
<name>A0A4R8X0V2_9MICO</name>
<sequence>MSSLTNYGQAIASTTIALQELLASPPVGLQATARAPGEARSGVTGASVNLFLYSDSLISYREGSAQHGPSRVIAELHYLVSSFPSEDGDTDAASHRAFGTARAAIERHPVLTVPVGSADSLQVWLTPSPLTTEVLTALWQASGAPLRLSFAVMASFTLDAAERVAVVGTVHDVVQLAGAGAIAVFSGTDAAAKAAAAASVAHELGKPLVTVPLDSIVGHDMDETERKLTELFEQPEHRGAVLLIDGAEDLFGVRPEVLDLDDPYSEVEIGQVLDLLGQAPSVVIIAVRDSAGDELADRTRVEVRFPSEGQADSAAAG</sequence>
<dbReference type="AlphaFoldDB" id="A0A4R8X0V2"/>
<dbReference type="Proteomes" id="UP000298412">
    <property type="component" value="Unassembled WGS sequence"/>
</dbReference>
<evidence type="ECO:0000313" key="3">
    <source>
        <dbReference type="EMBL" id="TFC21230.1"/>
    </source>
</evidence>
<dbReference type="OrthoDB" id="9802352at2"/>
<dbReference type="InterPro" id="IPR025351">
    <property type="entry name" value="Pvc16_N"/>
</dbReference>
<feature type="domain" description="ATPase AAA-type core" evidence="1">
    <location>
        <begin position="185"/>
        <end position="276"/>
    </location>
</feature>
<comment type="caution">
    <text evidence="3">The sequence shown here is derived from an EMBL/GenBank/DDBJ whole genome shotgun (WGS) entry which is preliminary data.</text>
</comment>
<evidence type="ECO:0000259" key="1">
    <source>
        <dbReference type="Pfam" id="PF00004"/>
    </source>
</evidence>
<dbReference type="GO" id="GO:0005524">
    <property type="term" value="F:ATP binding"/>
    <property type="evidence" value="ECO:0007669"/>
    <property type="project" value="InterPro"/>
</dbReference>
<dbReference type="EMBL" id="SOFP01000005">
    <property type="protein sequence ID" value="TFC21230.1"/>
    <property type="molecule type" value="Genomic_DNA"/>
</dbReference>
<dbReference type="Pfam" id="PF14065">
    <property type="entry name" value="Pvc16_N"/>
    <property type="match status" value="1"/>
</dbReference>
<accession>A0A4R8X0V2</accession>
<evidence type="ECO:0000313" key="4">
    <source>
        <dbReference type="Proteomes" id="UP000298412"/>
    </source>
</evidence>
<dbReference type="GO" id="GO:0016887">
    <property type="term" value="F:ATP hydrolysis activity"/>
    <property type="evidence" value="ECO:0007669"/>
    <property type="project" value="InterPro"/>
</dbReference>
<dbReference type="Pfam" id="PF00004">
    <property type="entry name" value="AAA"/>
    <property type="match status" value="1"/>
</dbReference>
<organism evidence="3 4">
    <name type="scientific">Cryobacterium algoritolerans</name>
    <dbReference type="NCBI Taxonomy" id="1259184"/>
    <lineage>
        <taxon>Bacteria</taxon>
        <taxon>Bacillati</taxon>
        <taxon>Actinomycetota</taxon>
        <taxon>Actinomycetes</taxon>
        <taxon>Micrococcales</taxon>
        <taxon>Microbacteriaceae</taxon>
        <taxon>Cryobacterium</taxon>
    </lineage>
</organism>
<reference evidence="3 4" key="1">
    <citation type="submission" date="2019-03" db="EMBL/GenBank/DDBJ databases">
        <title>Genomics of glacier-inhabiting Cryobacterium strains.</title>
        <authorList>
            <person name="Liu Q."/>
            <person name="Xin Y.-H."/>
        </authorList>
    </citation>
    <scope>NUCLEOTIDE SEQUENCE [LARGE SCALE GENOMIC DNA]</scope>
    <source>
        <strain evidence="3 4">MDT1-3</strain>
    </source>
</reference>
<dbReference type="InterPro" id="IPR003959">
    <property type="entry name" value="ATPase_AAA_core"/>
</dbReference>
<dbReference type="Gene3D" id="3.40.50.300">
    <property type="entry name" value="P-loop containing nucleotide triphosphate hydrolases"/>
    <property type="match status" value="1"/>
</dbReference>
<dbReference type="RefSeq" id="WP_134564655.1">
    <property type="nucleotide sequence ID" value="NZ_SOFP01000005.1"/>
</dbReference>
<dbReference type="InterPro" id="IPR027417">
    <property type="entry name" value="P-loop_NTPase"/>
</dbReference>
<proteinExistence type="predicted"/>
<feature type="domain" description="Pvc16 N-terminal" evidence="2">
    <location>
        <begin position="29"/>
        <end position="165"/>
    </location>
</feature>